<gene>
    <name evidence="2" type="ORF">NDU88_003182</name>
</gene>
<sequence length="149" mass="16413">MWGARARETAAPSLRRLISASGRCPPRARPKQAAARESASDAGMPATHGTPFITGGCWTGGTELSNPDEGDEKFVEDEQVALLFDEGQDGINIDEWKKNMATDKELQKILTYNVMCRVLNGNFGSGDSWDETFLGVRGLKRYFIKELNT</sequence>
<protein>
    <submittedName>
        <fullName evidence="2">Uncharacterized protein</fullName>
    </submittedName>
</protein>
<evidence type="ECO:0000313" key="3">
    <source>
        <dbReference type="Proteomes" id="UP001066276"/>
    </source>
</evidence>
<proteinExistence type="predicted"/>
<dbReference type="EMBL" id="JANPWB010000001">
    <property type="protein sequence ID" value="KAJ1215574.1"/>
    <property type="molecule type" value="Genomic_DNA"/>
</dbReference>
<comment type="caution">
    <text evidence="2">The sequence shown here is derived from an EMBL/GenBank/DDBJ whole genome shotgun (WGS) entry which is preliminary data.</text>
</comment>
<dbReference type="AlphaFoldDB" id="A0AAV7WUL3"/>
<feature type="region of interest" description="Disordered" evidence="1">
    <location>
        <begin position="14"/>
        <end position="70"/>
    </location>
</feature>
<accession>A0AAV7WUL3</accession>
<keyword evidence="3" id="KW-1185">Reference proteome</keyword>
<organism evidence="2 3">
    <name type="scientific">Pleurodeles waltl</name>
    <name type="common">Iberian ribbed newt</name>
    <dbReference type="NCBI Taxonomy" id="8319"/>
    <lineage>
        <taxon>Eukaryota</taxon>
        <taxon>Metazoa</taxon>
        <taxon>Chordata</taxon>
        <taxon>Craniata</taxon>
        <taxon>Vertebrata</taxon>
        <taxon>Euteleostomi</taxon>
        <taxon>Amphibia</taxon>
        <taxon>Batrachia</taxon>
        <taxon>Caudata</taxon>
        <taxon>Salamandroidea</taxon>
        <taxon>Salamandridae</taxon>
        <taxon>Pleurodelinae</taxon>
        <taxon>Pleurodeles</taxon>
    </lineage>
</organism>
<reference evidence="2" key="1">
    <citation type="journal article" date="2022" name="bioRxiv">
        <title>Sequencing and chromosome-scale assembly of the giantPleurodeles waltlgenome.</title>
        <authorList>
            <person name="Brown T."/>
            <person name="Elewa A."/>
            <person name="Iarovenko S."/>
            <person name="Subramanian E."/>
            <person name="Araus A.J."/>
            <person name="Petzold A."/>
            <person name="Susuki M."/>
            <person name="Suzuki K.-i.T."/>
            <person name="Hayashi T."/>
            <person name="Toyoda A."/>
            <person name="Oliveira C."/>
            <person name="Osipova E."/>
            <person name="Leigh N.D."/>
            <person name="Simon A."/>
            <person name="Yun M.H."/>
        </authorList>
    </citation>
    <scope>NUCLEOTIDE SEQUENCE</scope>
    <source>
        <strain evidence="2">20211129_DDA</strain>
        <tissue evidence="2">Liver</tissue>
    </source>
</reference>
<evidence type="ECO:0000313" key="2">
    <source>
        <dbReference type="EMBL" id="KAJ1215574.1"/>
    </source>
</evidence>
<dbReference type="Proteomes" id="UP001066276">
    <property type="component" value="Chromosome 1_1"/>
</dbReference>
<name>A0AAV7WUL3_PLEWA</name>
<evidence type="ECO:0000256" key="1">
    <source>
        <dbReference type="SAM" id="MobiDB-lite"/>
    </source>
</evidence>